<dbReference type="GO" id="GO:0008127">
    <property type="term" value="F:quercetin 2,3-dioxygenase activity"/>
    <property type="evidence" value="ECO:0007669"/>
    <property type="project" value="UniProtKB-EC"/>
</dbReference>
<dbReference type="EMBL" id="CABPSK010000004">
    <property type="protein sequence ID" value="VVE36743.1"/>
    <property type="molecule type" value="Genomic_DNA"/>
</dbReference>
<dbReference type="SUPFAM" id="SSF51182">
    <property type="entry name" value="RmlC-like cupins"/>
    <property type="match status" value="1"/>
</dbReference>
<evidence type="ECO:0000256" key="1">
    <source>
        <dbReference type="ARBA" id="ARBA00008416"/>
    </source>
</evidence>
<keyword evidence="6" id="KW-0560">Oxidoreductase</keyword>
<evidence type="ECO:0000259" key="5">
    <source>
        <dbReference type="Pfam" id="PF05726"/>
    </source>
</evidence>
<feature type="binding site" evidence="2">
    <location>
        <position position="105"/>
    </location>
    <ligand>
        <name>Fe cation</name>
        <dbReference type="ChEBI" id="CHEBI:24875"/>
    </ligand>
</feature>
<evidence type="ECO:0000313" key="6">
    <source>
        <dbReference type="EMBL" id="VVE36743.1"/>
    </source>
</evidence>
<gene>
    <name evidence="6" type="ORF">PPN31114_03944</name>
</gene>
<dbReference type="InterPro" id="IPR011051">
    <property type="entry name" value="RmlC_Cupin_sf"/>
</dbReference>
<dbReference type="InterPro" id="IPR003829">
    <property type="entry name" value="Pirin_N_dom"/>
</dbReference>
<feature type="domain" description="Pirin N-terminal" evidence="4">
    <location>
        <begin position="24"/>
        <end position="127"/>
    </location>
</feature>
<dbReference type="Gene3D" id="2.60.120.10">
    <property type="entry name" value="Jelly Rolls"/>
    <property type="match status" value="2"/>
</dbReference>
<dbReference type="GeneID" id="300405942"/>
<evidence type="ECO:0000256" key="3">
    <source>
        <dbReference type="RuleBase" id="RU003457"/>
    </source>
</evidence>
<evidence type="ECO:0000313" key="7">
    <source>
        <dbReference type="Proteomes" id="UP000366945"/>
    </source>
</evidence>
<name>A0A5E4XKF3_9BURK</name>
<evidence type="ECO:0000256" key="2">
    <source>
        <dbReference type="PIRSR" id="PIRSR006232-1"/>
    </source>
</evidence>
<dbReference type="InterPro" id="IPR008778">
    <property type="entry name" value="Pirin_C_dom"/>
</dbReference>
<feature type="binding site" evidence="2">
    <location>
        <position position="61"/>
    </location>
    <ligand>
        <name>Fe cation</name>
        <dbReference type="ChEBI" id="CHEBI:24875"/>
    </ligand>
</feature>
<dbReference type="OrthoDB" id="321327at2"/>
<dbReference type="Pfam" id="PF05726">
    <property type="entry name" value="Pirin_C"/>
    <property type="match status" value="1"/>
</dbReference>
<dbReference type="CDD" id="cd02247">
    <property type="entry name" value="cupin_pirin_C"/>
    <property type="match status" value="1"/>
</dbReference>
<comment type="similarity">
    <text evidence="1 3">Belongs to the pirin family.</text>
</comment>
<proteinExistence type="inferred from homology"/>
<organism evidence="6 7">
    <name type="scientific">Pandoraea pneumonica</name>
    <dbReference type="NCBI Taxonomy" id="2508299"/>
    <lineage>
        <taxon>Bacteria</taxon>
        <taxon>Pseudomonadati</taxon>
        <taxon>Pseudomonadota</taxon>
        <taxon>Betaproteobacteria</taxon>
        <taxon>Burkholderiales</taxon>
        <taxon>Burkholderiaceae</taxon>
        <taxon>Pandoraea</taxon>
    </lineage>
</organism>
<keyword evidence="2" id="KW-0479">Metal-binding</keyword>
<dbReference type="GO" id="GO:0046872">
    <property type="term" value="F:metal ion binding"/>
    <property type="evidence" value="ECO:0007669"/>
    <property type="project" value="UniProtKB-KW"/>
</dbReference>
<dbReference type="PANTHER" id="PTHR13903">
    <property type="entry name" value="PIRIN-RELATED"/>
    <property type="match status" value="1"/>
</dbReference>
<feature type="binding site" evidence="2">
    <location>
        <position position="107"/>
    </location>
    <ligand>
        <name>Fe cation</name>
        <dbReference type="ChEBI" id="CHEBI:24875"/>
    </ligand>
</feature>
<dbReference type="CDD" id="cd02909">
    <property type="entry name" value="cupin_pirin_N"/>
    <property type="match status" value="1"/>
</dbReference>
<dbReference type="PANTHER" id="PTHR13903:SF8">
    <property type="entry name" value="PIRIN"/>
    <property type="match status" value="1"/>
</dbReference>
<dbReference type="Pfam" id="PF02678">
    <property type="entry name" value="Pirin"/>
    <property type="match status" value="1"/>
</dbReference>
<dbReference type="Proteomes" id="UP000366945">
    <property type="component" value="Unassembled WGS sequence"/>
</dbReference>
<protein>
    <submittedName>
        <fullName evidence="6">Quercetin 2,3-dioxygenase</fullName>
        <ecNumber evidence="6">1.13.11.24</ecNumber>
    </submittedName>
</protein>
<keyword evidence="6" id="KW-0223">Dioxygenase</keyword>
<dbReference type="RefSeq" id="WP_150681200.1">
    <property type="nucleotide sequence ID" value="NZ_CABPSK010000004.1"/>
</dbReference>
<evidence type="ECO:0000259" key="4">
    <source>
        <dbReference type="Pfam" id="PF02678"/>
    </source>
</evidence>
<accession>A0A5E4XKF3</accession>
<sequence>MTESSSPFLAVLKPHTSDIGAFTVQRSLPSLPFKTVGPFIFFDHMGPATLAPGQGMDVRPHPHIGLATVTYLFDGEIEHRDSLGSDQRITPGAVNWMTAGRGIVHSERTPPDVRERGGDVHGIQTWVALPQADEETEPSFSHHDASSLPDIFAPGVHMRLILGKAFGETSPVKVFSPIFYLAVDMEPCAAFVLPPEYEQRAVYTVQGEVTVNGELLSEQTMGVLAPGSDVNIVAGDKPARLMLLGGAPLDGDRFIFWNFVSSSRERIEQAKTAWMAQEMGHVPGETEWIPIPERKPAAK</sequence>
<comment type="cofactor">
    <cofactor evidence="2">
        <name>Fe cation</name>
        <dbReference type="ChEBI" id="CHEBI:24875"/>
    </cofactor>
    <text evidence="2">Binds 1 Fe cation per subunit.</text>
</comment>
<reference evidence="6 7" key="1">
    <citation type="submission" date="2019-08" db="EMBL/GenBank/DDBJ databases">
        <authorList>
            <person name="Peeters C."/>
        </authorList>
    </citation>
    <scope>NUCLEOTIDE SEQUENCE [LARGE SCALE GENOMIC DNA]</scope>
    <source>
        <strain evidence="6 7">LMG 31114</strain>
    </source>
</reference>
<dbReference type="PIRSF" id="PIRSF006232">
    <property type="entry name" value="Pirin"/>
    <property type="match status" value="1"/>
</dbReference>
<dbReference type="AlphaFoldDB" id="A0A5E4XKF3"/>
<dbReference type="InterPro" id="IPR014710">
    <property type="entry name" value="RmlC-like_jellyroll"/>
</dbReference>
<feature type="domain" description="Pirin C-terminal" evidence="5">
    <location>
        <begin position="180"/>
        <end position="278"/>
    </location>
</feature>
<dbReference type="EC" id="1.13.11.24" evidence="6"/>
<feature type="binding site" evidence="2">
    <location>
        <position position="63"/>
    </location>
    <ligand>
        <name>Fe cation</name>
        <dbReference type="ChEBI" id="CHEBI:24875"/>
    </ligand>
</feature>
<keyword evidence="7" id="KW-1185">Reference proteome</keyword>
<dbReference type="InterPro" id="IPR012093">
    <property type="entry name" value="Pirin"/>
</dbReference>
<keyword evidence="2" id="KW-0408">Iron</keyword>